<accession>A0A3S4IBR0</accession>
<dbReference type="InterPro" id="IPR001405">
    <property type="entry name" value="UPF0758"/>
</dbReference>
<evidence type="ECO:0000259" key="7">
    <source>
        <dbReference type="PROSITE" id="PS50249"/>
    </source>
</evidence>
<keyword evidence="3" id="KW-0378">Hydrolase</keyword>
<dbReference type="Pfam" id="PF04002">
    <property type="entry name" value="RadC"/>
    <property type="match status" value="1"/>
</dbReference>
<evidence type="ECO:0000256" key="6">
    <source>
        <dbReference type="RuleBase" id="RU003797"/>
    </source>
</evidence>
<dbReference type="NCBIfam" id="NF000642">
    <property type="entry name" value="PRK00024.1"/>
    <property type="match status" value="1"/>
</dbReference>
<evidence type="ECO:0000313" key="9">
    <source>
        <dbReference type="Proteomes" id="UP000268198"/>
    </source>
</evidence>
<organism evidence="8 9">
    <name type="scientific">Avibacterium volantium</name>
    <name type="common">Pasteurella volantium</name>
    <dbReference type="NCBI Taxonomy" id="762"/>
    <lineage>
        <taxon>Bacteria</taxon>
        <taxon>Pseudomonadati</taxon>
        <taxon>Pseudomonadota</taxon>
        <taxon>Gammaproteobacteria</taxon>
        <taxon>Pasteurellales</taxon>
        <taxon>Pasteurellaceae</taxon>
        <taxon>Avibacterium</taxon>
    </lineage>
</organism>
<proteinExistence type="inferred from homology"/>
<dbReference type="PROSITE" id="PS01302">
    <property type="entry name" value="UPF0758"/>
    <property type="match status" value="1"/>
</dbReference>
<keyword evidence="4" id="KW-0862">Zinc</keyword>
<dbReference type="GO" id="GO:0006508">
    <property type="term" value="P:proteolysis"/>
    <property type="evidence" value="ECO:0007669"/>
    <property type="project" value="UniProtKB-KW"/>
</dbReference>
<dbReference type="OrthoDB" id="9804482at2"/>
<dbReference type="InterPro" id="IPR037518">
    <property type="entry name" value="MPN"/>
</dbReference>
<sequence>MTTLMPREKLLKFGAEALDDSELLAIFLRTGIKNCSVMELSRVVLDHFGSLRQLISADQKAFCNVKGLGITQFIQLQASTEMTKRYLLQELEMAQAFTRPELVRIYLQTELEHKEREVFLVLFLDNQHRLIKKEEMFLGTINTAAVYPREIVKSALFCNAAAIILAHNHPSGIAEPSNSDRIITEKIQKVAELVEIRVLDHFVIGKGCYVSFSEKGWL</sequence>
<dbReference type="NCBIfam" id="TIGR00608">
    <property type="entry name" value="radc"/>
    <property type="match status" value="1"/>
</dbReference>
<keyword evidence="5" id="KW-0482">Metalloprotease</keyword>
<evidence type="ECO:0000256" key="5">
    <source>
        <dbReference type="ARBA" id="ARBA00023049"/>
    </source>
</evidence>
<dbReference type="PANTHER" id="PTHR30471">
    <property type="entry name" value="DNA REPAIR PROTEIN RADC"/>
    <property type="match status" value="1"/>
</dbReference>
<dbReference type="SUPFAM" id="SSF47781">
    <property type="entry name" value="RuvA domain 2-like"/>
    <property type="match status" value="1"/>
</dbReference>
<evidence type="ECO:0000256" key="1">
    <source>
        <dbReference type="ARBA" id="ARBA00022670"/>
    </source>
</evidence>
<dbReference type="Proteomes" id="UP000268198">
    <property type="component" value="Chromosome"/>
</dbReference>
<dbReference type="PROSITE" id="PS50249">
    <property type="entry name" value="MPN"/>
    <property type="match status" value="1"/>
</dbReference>
<dbReference type="InterPro" id="IPR025657">
    <property type="entry name" value="RadC_JAB"/>
</dbReference>
<name>A0A3S4IBR0_AVIVO</name>
<dbReference type="InterPro" id="IPR010994">
    <property type="entry name" value="RuvA_2-like"/>
</dbReference>
<dbReference type="KEGG" id="avt:NCTC3438_00722"/>
<dbReference type="RefSeq" id="WP_126371493.1">
    <property type="nucleotide sequence ID" value="NZ_LR134167.1"/>
</dbReference>
<reference evidence="8 9" key="1">
    <citation type="submission" date="2018-12" db="EMBL/GenBank/DDBJ databases">
        <authorList>
            <consortium name="Pathogen Informatics"/>
        </authorList>
    </citation>
    <scope>NUCLEOTIDE SEQUENCE [LARGE SCALE GENOMIC DNA]</scope>
    <source>
        <strain evidence="8 9">NCTC3438</strain>
    </source>
</reference>
<gene>
    <name evidence="8" type="primary">ykfG</name>
    <name evidence="8" type="ORF">NCTC3438_00722</name>
</gene>
<keyword evidence="9" id="KW-1185">Reference proteome</keyword>
<comment type="similarity">
    <text evidence="6">Belongs to the UPF0758 family.</text>
</comment>
<dbReference type="Pfam" id="PF20582">
    <property type="entry name" value="UPF0758_N"/>
    <property type="match status" value="1"/>
</dbReference>
<dbReference type="InterPro" id="IPR020891">
    <property type="entry name" value="UPF0758_CS"/>
</dbReference>
<evidence type="ECO:0000313" key="8">
    <source>
        <dbReference type="EMBL" id="VEB22924.1"/>
    </source>
</evidence>
<evidence type="ECO:0000256" key="2">
    <source>
        <dbReference type="ARBA" id="ARBA00022723"/>
    </source>
</evidence>
<dbReference type="EMBL" id="LR134167">
    <property type="protein sequence ID" value="VEB22924.1"/>
    <property type="molecule type" value="Genomic_DNA"/>
</dbReference>
<protein>
    <submittedName>
        <fullName evidence="8">DNA repair protein RadC</fullName>
    </submittedName>
</protein>
<feature type="domain" description="MPN" evidence="7">
    <location>
        <begin position="96"/>
        <end position="218"/>
    </location>
</feature>
<dbReference type="AlphaFoldDB" id="A0A3S4IBR0"/>
<evidence type="ECO:0000256" key="4">
    <source>
        <dbReference type="ARBA" id="ARBA00022833"/>
    </source>
</evidence>
<dbReference type="GO" id="GO:0008237">
    <property type="term" value="F:metallopeptidase activity"/>
    <property type="evidence" value="ECO:0007669"/>
    <property type="project" value="UniProtKB-KW"/>
</dbReference>
<keyword evidence="1" id="KW-0645">Protease</keyword>
<dbReference type="PANTHER" id="PTHR30471:SF3">
    <property type="entry name" value="UPF0758 PROTEIN YEES-RELATED"/>
    <property type="match status" value="1"/>
</dbReference>
<dbReference type="InterPro" id="IPR046778">
    <property type="entry name" value="UPF0758_N"/>
</dbReference>
<dbReference type="CDD" id="cd08071">
    <property type="entry name" value="MPN_DUF2466"/>
    <property type="match status" value="1"/>
</dbReference>
<evidence type="ECO:0000256" key="3">
    <source>
        <dbReference type="ARBA" id="ARBA00022801"/>
    </source>
</evidence>
<dbReference type="GO" id="GO:0046872">
    <property type="term" value="F:metal ion binding"/>
    <property type="evidence" value="ECO:0007669"/>
    <property type="project" value="UniProtKB-KW"/>
</dbReference>
<dbReference type="Gene3D" id="3.40.140.10">
    <property type="entry name" value="Cytidine Deaminase, domain 2"/>
    <property type="match status" value="1"/>
</dbReference>
<keyword evidence="2" id="KW-0479">Metal-binding</keyword>